<dbReference type="RefSeq" id="WP_166178975.1">
    <property type="nucleotide sequence ID" value="NZ_CP045119.1"/>
</dbReference>
<organism evidence="1 2">
    <name type="scientific">Rubrobacter tropicus</name>
    <dbReference type="NCBI Taxonomy" id="2653851"/>
    <lineage>
        <taxon>Bacteria</taxon>
        <taxon>Bacillati</taxon>
        <taxon>Actinomycetota</taxon>
        <taxon>Rubrobacteria</taxon>
        <taxon>Rubrobacterales</taxon>
        <taxon>Rubrobacteraceae</taxon>
        <taxon>Rubrobacter</taxon>
    </lineage>
</organism>
<dbReference type="Proteomes" id="UP000501452">
    <property type="component" value="Chromosome"/>
</dbReference>
<evidence type="ECO:0000313" key="1">
    <source>
        <dbReference type="EMBL" id="QIN84614.1"/>
    </source>
</evidence>
<reference evidence="1 2" key="1">
    <citation type="submission" date="2019-10" db="EMBL/GenBank/DDBJ databases">
        <title>Rubrobacter sp nov SCSIO 52090 isolated from a deep-sea sediment in the South China Sea.</title>
        <authorList>
            <person name="Chen R.W."/>
        </authorList>
    </citation>
    <scope>NUCLEOTIDE SEQUENCE [LARGE SCALE GENOMIC DNA]</scope>
    <source>
        <strain evidence="1 2">SCSIO 52909</strain>
    </source>
</reference>
<dbReference type="EMBL" id="CP045119">
    <property type="protein sequence ID" value="QIN84614.1"/>
    <property type="molecule type" value="Genomic_DNA"/>
</dbReference>
<sequence length="255" mass="29423">MALKVGREGTITERDKEVFLALFFCRYMSTPQLTRLFFPSASKARSRLAQLLKKGYVTNRTMYVVEPTSWDERVSAQGVWHLTKSGFDSVTETLELDEAYVPKPLLPRQARHYVRAAEIYAAVKHRLDDELGPYPAWEWRHEKRVLYTGEYENVPYQHKPDAHVLLCDQVFIIERQTAESKVGPAKIYEKVEDHKRFVELRLRKPAEILFVFDHGDSPMIDAARRAGEQHGIEVVGRDVTGIADYLYNAALRLSP</sequence>
<dbReference type="AlphaFoldDB" id="A0A6G8QDN3"/>
<dbReference type="Pfam" id="PF13814">
    <property type="entry name" value="Replic_Relax"/>
    <property type="match status" value="1"/>
</dbReference>
<protein>
    <recommendedName>
        <fullName evidence="3">Replication-relaxation</fullName>
    </recommendedName>
</protein>
<dbReference type="KEGG" id="rub:GBA63_19645"/>
<proteinExistence type="predicted"/>
<gene>
    <name evidence="1" type="ORF">GBA63_19645</name>
</gene>
<evidence type="ECO:0008006" key="3">
    <source>
        <dbReference type="Google" id="ProtNLM"/>
    </source>
</evidence>
<evidence type="ECO:0000313" key="2">
    <source>
        <dbReference type="Proteomes" id="UP000501452"/>
    </source>
</evidence>
<accession>A0A6G8QDN3</accession>
<dbReference type="InterPro" id="IPR025855">
    <property type="entry name" value="Replic_Relax"/>
</dbReference>
<name>A0A6G8QDN3_9ACTN</name>
<keyword evidence="2" id="KW-1185">Reference proteome</keyword>